<feature type="compositionally biased region" description="Low complexity" evidence="3">
    <location>
        <begin position="195"/>
        <end position="207"/>
    </location>
</feature>
<feature type="compositionally biased region" description="Acidic residues" evidence="3">
    <location>
        <begin position="101"/>
        <end position="110"/>
    </location>
</feature>
<dbReference type="PANTHER" id="PTHR33155">
    <property type="entry name" value="FANTASTIC FOUR-LIKE PROTEIN (DUF3049)"/>
    <property type="match status" value="1"/>
</dbReference>
<evidence type="ECO:0000259" key="4">
    <source>
        <dbReference type="Pfam" id="PF11250"/>
    </source>
</evidence>
<feature type="region of interest" description="Disordered" evidence="3">
    <location>
        <begin position="95"/>
        <end position="119"/>
    </location>
</feature>
<feature type="domain" description="FAF" evidence="4">
    <location>
        <begin position="258"/>
        <end position="312"/>
    </location>
</feature>
<dbReference type="InterPro" id="IPR046431">
    <property type="entry name" value="FAF_dom"/>
</dbReference>
<sequence>MSGTLSRSLRSSPSFMKIVEEEMMTLDTSRPTTAAAEKQGIVVAILGSDDGERVRAGLRRTLSADMSSKKWLAENGFFSPMKKIASSEELSLPALNSFSSSDEEEEEEEDMNRPGQFDIWNTIQEEKKKKKSENEKLSGEFDIWSSIISQKENGIESSKSLPPPYIHPLVKRSTSSLSEKSLQICTESLGSETGSDGFSSYPSSESSSDAEADQKEVEEEEEEEEQLEEKQVLFDRDQEEYRPVKFNYTGGRNYVTRSFPPPLPSLSRNDGSPTLRMRTRRDNGRLVMEAVSMASPKNFLAQRRDGRLVLTFVKSTNVSDDDAIAPTIEEENKEKAEEFEDFEEENEEEEEEDFEQVFDEKENYRVKRIEMETEEEEALPKLLSTRPINFHRLALMVNKPIGLPNRNISATAWPNNLEEEEEEEEEEEVEEEEQPTPAVIAQSLPPRPRPVGRLPQTVPKAPATTAASFNAYEYFWRRAKPMATAAAGIKISTTNMSLNDNKLIVSKNQTTNDSPLGDHWKQQVVVLRGNKGDYLVPLLKGCKEPRRTLFWKPYCIATS</sequence>
<name>A0AA88A8C2_FICCA</name>
<accession>A0AA88A8C2</accession>
<evidence type="ECO:0000313" key="5">
    <source>
        <dbReference type="EMBL" id="GMN46905.1"/>
    </source>
</evidence>
<dbReference type="Pfam" id="PF11250">
    <property type="entry name" value="FAF"/>
    <property type="match status" value="1"/>
</dbReference>
<gene>
    <name evidence="5" type="ORF">TIFTF001_016083</name>
</gene>
<keyword evidence="2" id="KW-0175">Coiled coil</keyword>
<comment type="caution">
    <text evidence="5">The sequence shown here is derived from an EMBL/GenBank/DDBJ whole genome shotgun (WGS) entry which is preliminary data.</text>
</comment>
<proteinExistence type="inferred from homology"/>
<feature type="compositionally biased region" description="Polar residues" evidence="3">
    <location>
        <begin position="172"/>
        <end position="194"/>
    </location>
</feature>
<evidence type="ECO:0000313" key="6">
    <source>
        <dbReference type="Proteomes" id="UP001187192"/>
    </source>
</evidence>
<feature type="region of interest" description="Disordered" evidence="3">
    <location>
        <begin position="415"/>
        <end position="449"/>
    </location>
</feature>
<dbReference type="InterPro" id="IPR021410">
    <property type="entry name" value="FAF"/>
</dbReference>
<protein>
    <recommendedName>
        <fullName evidence="4">FAF domain-containing protein</fullName>
    </recommendedName>
</protein>
<evidence type="ECO:0000256" key="1">
    <source>
        <dbReference type="ARBA" id="ARBA00008690"/>
    </source>
</evidence>
<evidence type="ECO:0000256" key="2">
    <source>
        <dbReference type="SAM" id="Coils"/>
    </source>
</evidence>
<feature type="region of interest" description="Disordered" evidence="3">
    <location>
        <begin position="153"/>
        <end position="234"/>
    </location>
</feature>
<feature type="coiled-coil region" evidence="2">
    <location>
        <begin position="325"/>
        <end position="352"/>
    </location>
</feature>
<dbReference type="AlphaFoldDB" id="A0AA88A8C2"/>
<feature type="compositionally biased region" description="Acidic residues" evidence="3">
    <location>
        <begin position="417"/>
        <end position="434"/>
    </location>
</feature>
<feature type="region of interest" description="Disordered" evidence="3">
    <location>
        <begin position="251"/>
        <end position="276"/>
    </location>
</feature>
<keyword evidence="6" id="KW-1185">Reference proteome</keyword>
<reference evidence="5" key="1">
    <citation type="submission" date="2023-07" db="EMBL/GenBank/DDBJ databases">
        <title>draft genome sequence of fig (Ficus carica).</title>
        <authorList>
            <person name="Takahashi T."/>
            <person name="Nishimura K."/>
        </authorList>
    </citation>
    <scope>NUCLEOTIDE SEQUENCE</scope>
</reference>
<comment type="similarity">
    <text evidence="1">Belongs to the fantastic four family.</text>
</comment>
<dbReference type="EMBL" id="BTGU01000024">
    <property type="protein sequence ID" value="GMN46905.1"/>
    <property type="molecule type" value="Genomic_DNA"/>
</dbReference>
<organism evidence="5 6">
    <name type="scientific">Ficus carica</name>
    <name type="common">Common fig</name>
    <dbReference type="NCBI Taxonomy" id="3494"/>
    <lineage>
        <taxon>Eukaryota</taxon>
        <taxon>Viridiplantae</taxon>
        <taxon>Streptophyta</taxon>
        <taxon>Embryophyta</taxon>
        <taxon>Tracheophyta</taxon>
        <taxon>Spermatophyta</taxon>
        <taxon>Magnoliopsida</taxon>
        <taxon>eudicotyledons</taxon>
        <taxon>Gunneridae</taxon>
        <taxon>Pentapetalae</taxon>
        <taxon>rosids</taxon>
        <taxon>fabids</taxon>
        <taxon>Rosales</taxon>
        <taxon>Moraceae</taxon>
        <taxon>Ficeae</taxon>
        <taxon>Ficus</taxon>
    </lineage>
</organism>
<dbReference type="PANTHER" id="PTHR33155:SF3">
    <property type="entry name" value="PROTEIN FAF-LIKE, CHLOROPLASTIC"/>
    <property type="match status" value="1"/>
</dbReference>
<dbReference type="Proteomes" id="UP001187192">
    <property type="component" value="Unassembled WGS sequence"/>
</dbReference>
<feature type="compositionally biased region" description="Acidic residues" evidence="3">
    <location>
        <begin position="208"/>
        <end position="227"/>
    </location>
</feature>
<evidence type="ECO:0000256" key="3">
    <source>
        <dbReference type="SAM" id="MobiDB-lite"/>
    </source>
</evidence>